<evidence type="ECO:0000256" key="1">
    <source>
        <dbReference type="ARBA" id="ARBA00023015"/>
    </source>
</evidence>
<keyword evidence="1" id="KW-0805">Transcription regulation</keyword>
<dbReference type="GO" id="GO:0008270">
    <property type="term" value="F:zinc ion binding"/>
    <property type="evidence" value="ECO:0007669"/>
    <property type="project" value="InterPro"/>
</dbReference>
<keyword evidence="2" id="KW-0804">Transcription</keyword>
<evidence type="ECO:0000256" key="2">
    <source>
        <dbReference type="ARBA" id="ARBA00023163"/>
    </source>
</evidence>
<evidence type="ECO:0000256" key="3">
    <source>
        <dbReference type="ARBA" id="ARBA00023242"/>
    </source>
</evidence>
<gene>
    <name evidence="4" type="ORF">MENT_LOCUS53045</name>
</gene>
<accession>A0A6V7XJW0</accession>
<sequence>MKFWLSSKKEDRHCYNCGIEQAKKWFHHSEPGQYLCQSCYDRERNRKKKIKF</sequence>
<reference evidence="4 5" key="1">
    <citation type="submission" date="2020-08" db="EMBL/GenBank/DDBJ databases">
        <authorList>
            <person name="Koutsovoulos G."/>
            <person name="Danchin GJ E."/>
        </authorList>
    </citation>
    <scope>NUCLEOTIDE SEQUENCE [LARGE SCALE GENOMIC DNA]</scope>
</reference>
<evidence type="ECO:0000313" key="5">
    <source>
        <dbReference type="Proteomes" id="UP000580250"/>
    </source>
</evidence>
<evidence type="ECO:0000313" key="4">
    <source>
        <dbReference type="EMBL" id="CAD2199636.1"/>
    </source>
</evidence>
<keyword evidence="3" id="KW-0539">Nucleus</keyword>
<organism evidence="4 5">
    <name type="scientific">Meloidogyne enterolobii</name>
    <name type="common">Root-knot nematode worm</name>
    <name type="synonym">Meloidogyne mayaguensis</name>
    <dbReference type="NCBI Taxonomy" id="390850"/>
    <lineage>
        <taxon>Eukaryota</taxon>
        <taxon>Metazoa</taxon>
        <taxon>Ecdysozoa</taxon>
        <taxon>Nematoda</taxon>
        <taxon>Chromadorea</taxon>
        <taxon>Rhabditida</taxon>
        <taxon>Tylenchina</taxon>
        <taxon>Tylenchomorpha</taxon>
        <taxon>Tylenchoidea</taxon>
        <taxon>Meloidogynidae</taxon>
        <taxon>Meloidogyninae</taxon>
        <taxon>Meloidogyne</taxon>
    </lineage>
</organism>
<dbReference type="InterPro" id="IPR013088">
    <property type="entry name" value="Znf_NHR/GATA"/>
</dbReference>
<dbReference type="GO" id="GO:0006355">
    <property type="term" value="P:regulation of DNA-templated transcription"/>
    <property type="evidence" value="ECO:0007669"/>
    <property type="project" value="InterPro"/>
</dbReference>
<dbReference type="EMBL" id="CAJEWN010001725">
    <property type="protein sequence ID" value="CAD2199636.1"/>
    <property type="molecule type" value="Genomic_DNA"/>
</dbReference>
<dbReference type="AlphaFoldDB" id="A0A6V7XJW0"/>
<proteinExistence type="predicted"/>
<protein>
    <submittedName>
        <fullName evidence="4">Uncharacterized protein</fullName>
    </submittedName>
</protein>
<comment type="caution">
    <text evidence="4">The sequence shown here is derived from an EMBL/GenBank/DDBJ whole genome shotgun (WGS) entry which is preliminary data.</text>
</comment>
<dbReference type="SUPFAM" id="SSF57716">
    <property type="entry name" value="Glucocorticoid receptor-like (DNA-binding domain)"/>
    <property type="match status" value="1"/>
</dbReference>
<dbReference type="Proteomes" id="UP000580250">
    <property type="component" value="Unassembled WGS sequence"/>
</dbReference>
<name>A0A6V7XJW0_MELEN</name>
<dbReference type="Gene3D" id="3.30.50.10">
    <property type="entry name" value="Erythroid Transcription Factor GATA-1, subunit A"/>
    <property type="match status" value="1"/>
</dbReference>